<comment type="caution">
    <text evidence="1">The sequence shown here is derived from an EMBL/GenBank/DDBJ whole genome shotgun (WGS) entry which is preliminary data.</text>
</comment>
<evidence type="ECO:0000313" key="2">
    <source>
        <dbReference type="Proteomes" id="UP001060085"/>
    </source>
</evidence>
<gene>
    <name evidence="1" type="ORF">M9H77_14950</name>
</gene>
<accession>A0ACC0BPK6</accession>
<name>A0ACC0BPK6_CATRO</name>
<keyword evidence="2" id="KW-1185">Reference proteome</keyword>
<dbReference type="Proteomes" id="UP001060085">
    <property type="component" value="Linkage Group LG03"/>
</dbReference>
<dbReference type="EMBL" id="CM044703">
    <property type="protein sequence ID" value="KAI5674586.1"/>
    <property type="molecule type" value="Genomic_DNA"/>
</dbReference>
<sequence length="102" mass="11658">MTGSAKKKQRRNKKGGNFSADKTSSPAIQSAMQWIVMDANTEYFGFWQKLKRWTKEGKEEIGRISTEKTHHPRLAWKREDESSRNISVNISSCADDEQPIVG</sequence>
<evidence type="ECO:0000313" key="1">
    <source>
        <dbReference type="EMBL" id="KAI5674586.1"/>
    </source>
</evidence>
<protein>
    <submittedName>
        <fullName evidence="1">Uncharacterized protein</fullName>
    </submittedName>
</protein>
<organism evidence="1 2">
    <name type="scientific">Catharanthus roseus</name>
    <name type="common">Madagascar periwinkle</name>
    <name type="synonym">Vinca rosea</name>
    <dbReference type="NCBI Taxonomy" id="4058"/>
    <lineage>
        <taxon>Eukaryota</taxon>
        <taxon>Viridiplantae</taxon>
        <taxon>Streptophyta</taxon>
        <taxon>Embryophyta</taxon>
        <taxon>Tracheophyta</taxon>
        <taxon>Spermatophyta</taxon>
        <taxon>Magnoliopsida</taxon>
        <taxon>eudicotyledons</taxon>
        <taxon>Gunneridae</taxon>
        <taxon>Pentapetalae</taxon>
        <taxon>asterids</taxon>
        <taxon>lamiids</taxon>
        <taxon>Gentianales</taxon>
        <taxon>Apocynaceae</taxon>
        <taxon>Rauvolfioideae</taxon>
        <taxon>Vinceae</taxon>
        <taxon>Catharanthinae</taxon>
        <taxon>Catharanthus</taxon>
    </lineage>
</organism>
<proteinExistence type="predicted"/>
<reference evidence="2" key="1">
    <citation type="journal article" date="2023" name="Nat. Plants">
        <title>Single-cell RNA sequencing provides a high-resolution roadmap for understanding the multicellular compartmentation of specialized metabolism.</title>
        <authorList>
            <person name="Sun S."/>
            <person name="Shen X."/>
            <person name="Li Y."/>
            <person name="Li Y."/>
            <person name="Wang S."/>
            <person name="Li R."/>
            <person name="Zhang H."/>
            <person name="Shen G."/>
            <person name="Guo B."/>
            <person name="Wei J."/>
            <person name="Xu J."/>
            <person name="St-Pierre B."/>
            <person name="Chen S."/>
            <person name="Sun C."/>
        </authorList>
    </citation>
    <scope>NUCLEOTIDE SEQUENCE [LARGE SCALE GENOMIC DNA]</scope>
</reference>